<feature type="domain" description="F-box/LRR-repeat protein 15-like leucin rich repeat" evidence="1">
    <location>
        <begin position="76"/>
        <end position="155"/>
    </location>
</feature>
<dbReference type="GO" id="GO:0019005">
    <property type="term" value="C:SCF ubiquitin ligase complex"/>
    <property type="evidence" value="ECO:0007669"/>
    <property type="project" value="TreeGrafter"/>
</dbReference>
<dbReference type="OrthoDB" id="550575at2759"/>
<dbReference type="Gene3D" id="3.80.10.10">
    <property type="entry name" value="Ribonuclease Inhibitor"/>
    <property type="match status" value="1"/>
</dbReference>
<keyword evidence="3" id="KW-1185">Reference proteome</keyword>
<accession>A0A9W4T6J9</accession>
<gene>
    <name evidence="2" type="ORF">FWILDA_LOCUS16838</name>
</gene>
<reference evidence="2" key="1">
    <citation type="submission" date="2022-08" db="EMBL/GenBank/DDBJ databases">
        <authorList>
            <person name="Kallberg Y."/>
            <person name="Tangrot J."/>
            <person name="Rosling A."/>
        </authorList>
    </citation>
    <scope>NUCLEOTIDE SEQUENCE</scope>
    <source>
        <strain evidence="2">Wild A</strain>
    </source>
</reference>
<dbReference type="PANTHER" id="PTHR13318">
    <property type="entry name" value="PARTNER OF PAIRED, ISOFORM B-RELATED"/>
    <property type="match status" value="1"/>
</dbReference>
<evidence type="ECO:0000313" key="3">
    <source>
        <dbReference type="Proteomes" id="UP001153678"/>
    </source>
</evidence>
<organism evidence="2 3">
    <name type="scientific">Funneliformis geosporum</name>
    <dbReference type="NCBI Taxonomy" id="1117311"/>
    <lineage>
        <taxon>Eukaryota</taxon>
        <taxon>Fungi</taxon>
        <taxon>Fungi incertae sedis</taxon>
        <taxon>Mucoromycota</taxon>
        <taxon>Glomeromycotina</taxon>
        <taxon>Glomeromycetes</taxon>
        <taxon>Glomerales</taxon>
        <taxon>Glomeraceae</taxon>
        <taxon>Funneliformis</taxon>
    </lineage>
</organism>
<dbReference type="Proteomes" id="UP001153678">
    <property type="component" value="Unassembled WGS sequence"/>
</dbReference>
<comment type="caution">
    <text evidence="2">The sequence shown here is derived from an EMBL/GenBank/DDBJ whole genome shotgun (WGS) entry which is preliminary data.</text>
</comment>
<dbReference type="GO" id="GO:0031146">
    <property type="term" value="P:SCF-dependent proteasomal ubiquitin-dependent protein catabolic process"/>
    <property type="evidence" value="ECO:0007669"/>
    <property type="project" value="TreeGrafter"/>
</dbReference>
<dbReference type="InterPro" id="IPR006553">
    <property type="entry name" value="Leu-rich_rpt_Cys-con_subtyp"/>
</dbReference>
<dbReference type="InterPro" id="IPR032675">
    <property type="entry name" value="LRR_dom_sf"/>
</dbReference>
<dbReference type="SUPFAM" id="SSF52047">
    <property type="entry name" value="RNI-like"/>
    <property type="match status" value="1"/>
</dbReference>
<dbReference type="Pfam" id="PF25372">
    <property type="entry name" value="DUF7885"/>
    <property type="match status" value="1"/>
</dbReference>
<dbReference type="AlphaFoldDB" id="A0A9W4T6J9"/>
<proteinExistence type="predicted"/>
<dbReference type="SMART" id="SM00367">
    <property type="entry name" value="LRR_CC"/>
    <property type="match status" value="4"/>
</dbReference>
<dbReference type="InterPro" id="IPR057207">
    <property type="entry name" value="FBXL15_LRR"/>
</dbReference>
<dbReference type="EMBL" id="CAMKVN010011707">
    <property type="protein sequence ID" value="CAI2194960.1"/>
    <property type="molecule type" value="Genomic_DNA"/>
</dbReference>
<protein>
    <submittedName>
        <fullName evidence="2">18664_t:CDS:1</fullName>
    </submittedName>
</protein>
<feature type="non-terminal residue" evidence="2">
    <location>
        <position position="329"/>
    </location>
</feature>
<evidence type="ECO:0000313" key="2">
    <source>
        <dbReference type="EMBL" id="CAI2194960.1"/>
    </source>
</evidence>
<sequence>PGGERKPVYSSKLTHLKITHYRPLTNRKIKGIVHTFQNIIHLDFEKSIDPTGKTLKLIAKSYPNLEYFNISDLHKGFQPNNDIGLIAIAQSCHKLEYLNISNRIEFSEISICNVIHSCPRLQQLDLSYCRITDKTIEEIARSCLNLKYLNLRGCYIVGYPTYIISKEAIDQLVSLNPNIHIENFEETLTPPDLIGAVINHLTQNNVASRHTLGRGLQRLLDLNMQDNLQYINITITQTMGNIAQVDQSDIEKVNKVAFPLQFDSSVSEYIKMVKIHAIGIGKDLDDIVIKVKFISGLSPDNEKRVHEFGVKKPLSEIFEHLLKPSCPEY</sequence>
<name>A0A9W4T6J9_9GLOM</name>
<evidence type="ECO:0000259" key="1">
    <source>
        <dbReference type="Pfam" id="PF25372"/>
    </source>
</evidence>